<evidence type="ECO:0000256" key="5">
    <source>
        <dbReference type="ARBA" id="ARBA00022491"/>
    </source>
</evidence>
<dbReference type="Pfam" id="PF04023">
    <property type="entry name" value="FeoA"/>
    <property type="match status" value="1"/>
</dbReference>
<dbReference type="PANTHER" id="PTHR33238">
    <property type="entry name" value="IRON (METAL) DEPENDENT REPRESSOR, DTXR FAMILY"/>
    <property type="match status" value="1"/>
</dbReference>
<evidence type="ECO:0000256" key="8">
    <source>
        <dbReference type="ARBA" id="ARBA00023159"/>
    </source>
</evidence>
<dbReference type="GO" id="GO:0003700">
    <property type="term" value="F:DNA-binding transcription factor activity"/>
    <property type="evidence" value="ECO:0007669"/>
    <property type="project" value="InterPro"/>
</dbReference>
<evidence type="ECO:0000256" key="7">
    <source>
        <dbReference type="ARBA" id="ARBA00023125"/>
    </source>
</evidence>
<evidence type="ECO:0000313" key="14">
    <source>
        <dbReference type="Proteomes" id="UP000198867"/>
    </source>
</evidence>
<keyword evidence="9" id="KW-0804">Transcription</keyword>
<evidence type="ECO:0000256" key="11">
    <source>
        <dbReference type="ARBA" id="ARBA00032593"/>
    </source>
</evidence>
<dbReference type="GO" id="GO:0046914">
    <property type="term" value="F:transition metal ion binding"/>
    <property type="evidence" value="ECO:0007669"/>
    <property type="project" value="InterPro"/>
</dbReference>
<dbReference type="AlphaFoldDB" id="A0A1I5B2P0"/>
<dbReference type="InterPro" id="IPR001367">
    <property type="entry name" value="Fe_dep_repressor"/>
</dbReference>
<dbReference type="STRING" id="995034.SAMN05216219_1690"/>
<dbReference type="RefSeq" id="WP_090710510.1">
    <property type="nucleotide sequence ID" value="NZ_FOVM01000004.1"/>
</dbReference>
<evidence type="ECO:0000313" key="13">
    <source>
        <dbReference type="EMBL" id="SFN68942.1"/>
    </source>
</evidence>
<name>A0A1I5B2P0_9MICO</name>
<dbReference type="FunFam" id="1.10.60.10:FF:000004">
    <property type="entry name" value="DtxR family transcriptional regulator"/>
    <property type="match status" value="1"/>
</dbReference>
<keyword evidence="10" id="KW-0464">Manganese</keyword>
<dbReference type="OrthoDB" id="9791355at2"/>
<keyword evidence="6" id="KW-0805">Transcription regulation</keyword>
<dbReference type="PROSITE" id="PS50944">
    <property type="entry name" value="HTH_DTXR"/>
    <property type="match status" value="1"/>
</dbReference>
<dbReference type="Pfam" id="PF02742">
    <property type="entry name" value="Fe_dep_repr_C"/>
    <property type="match status" value="1"/>
</dbReference>
<sequence>MKQSKPVIEDYLKTIYAHTEWQSDAITPSALAARLSLAPSTVTEMVKKLAAQGLVTHVRYGAITLTDEGTTAAVAVVRRHRLVETWLVQEMGYGWDAVHDEAEVLEHAISDRLLASIDERLGHPDRDPHGDPIPAADGSVRRERAVLLEAARDGHTGAVLRISDRDPSLLRDLEASGIDVGTTVSVRPGALLVGSTLVPLPAPAGTAIWLSI</sequence>
<keyword evidence="14" id="KW-1185">Reference proteome</keyword>
<evidence type="ECO:0000256" key="4">
    <source>
        <dbReference type="ARBA" id="ARBA00022490"/>
    </source>
</evidence>
<dbReference type="SMART" id="SM00529">
    <property type="entry name" value="HTH_DTXR"/>
    <property type="match status" value="1"/>
</dbReference>
<keyword evidence="4" id="KW-0963">Cytoplasm</keyword>
<comment type="subcellular location">
    <subcellularLocation>
        <location evidence="1">Cytoplasm</location>
    </subcellularLocation>
</comment>
<dbReference type="InterPro" id="IPR022689">
    <property type="entry name" value="Iron_dep_repressor"/>
</dbReference>
<dbReference type="GO" id="GO:0045892">
    <property type="term" value="P:negative regulation of DNA-templated transcription"/>
    <property type="evidence" value="ECO:0007669"/>
    <property type="project" value="TreeGrafter"/>
</dbReference>
<dbReference type="Pfam" id="PF01325">
    <property type="entry name" value="Fe_dep_repress"/>
    <property type="match status" value="1"/>
</dbReference>
<evidence type="ECO:0000259" key="12">
    <source>
        <dbReference type="PROSITE" id="PS50944"/>
    </source>
</evidence>
<dbReference type="InterPro" id="IPR007167">
    <property type="entry name" value="Fe-transptr_FeoA-like"/>
</dbReference>
<dbReference type="GO" id="GO:0005737">
    <property type="term" value="C:cytoplasm"/>
    <property type="evidence" value="ECO:0007669"/>
    <property type="project" value="UniProtKB-SubCell"/>
</dbReference>
<evidence type="ECO:0000256" key="3">
    <source>
        <dbReference type="ARBA" id="ARBA00011738"/>
    </source>
</evidence>
<gene>
    <name evidence="13" type="ORF">SAMN05216219_1690</name>
</gene>
<comment type="subunit">
    <text evidence="3">Homodimer.</text>
</comment>
<dbReference type="Gene3D" id="1.10.60.10">
    <property type="entry name" value="Iron dependent repressor, metal binding and dimerisation domain"/>
    <property type="match status" value="1"/>
</dbReference>
<dbReference type="EMBL" id="FOVM01000004">
    <property type="protein sequence ID" value="SFN68942.1"/>
    <property type="molecule type" value="Genomic_DNA"/>
</dbReference>
<dbReference type="GO" id="GO:0003677">
    <property type="term" value="F:DNA binding"/>
    <property type="evidence" value="ECO:0007669"/>
    <property type="project" value="UniProtKB-KW"/>
</dbReference>
<dbReference type="GO" id="GO:0046983">
    <property type="term" value="F:protein dimerization activity"/>
    <property type="evidence" value="ECO:0007669"/>
    <property type="project" value="InterPro"/>
</dbReference>
<keyword evidence="7" id="KW-0238">DNA-binding</keyword>
<dbReference type="InterPro" id="IPR036388">
    <property type="entry name" value="WH-like_DNA-bd_sf"/>
</dbReference>
<evidence type="ECO:0000256" key="1">
    <source>
        <dbReference type="ARBA" id="ARBA00004496"/>
    </source>
</evidence>
<dbReference type="Gene3D" id="1.10.10.10">
    <property type="entry name" value="Winged helix-like DNA-binding domain superfamily/Winged helix DNA-binding domain"/>
    <property type="match status" value="1"/>
</dbReference>
<keyword evidence="5" id="KW-0678">Repressor</keyword>
<reference evidence="14" key="1">
    <citation type="submission" date="2016-10" db="EMBL/GenBank/DDBJ databases">
        <authorList>
            <person name="Varghese N."/>
            <person name="Submissions S."/>
        </authorList>
    </citation>
    <scope>NUCLEOTIDE SEQUENCE [LARGE SCALE GENOMIC DNA]</scope>
    <source>
        <strain evidence="14">CGMCC 1.11101</strain>
    </source>
</reference>
<evidence type="ECO:0000256" key="9">
    <source>
        <dbReference type="ARBA" id="ARBA00023163"/>
    </source>
</evidence>
<dbReference type="InterPro" id="IPR050536">
    <property type="entry name" value="DtxR_MntR_Metal-Reg"/>
</dbReference>
<keyword evidence="8" id="KW-0010">Activator</keyword>
<proteinExistence type="inferred from homology"/>
<dbReference type="PANTHER" id="PTHR33238:SF11">
    <property type="entry name" value="TRANSCRIPTIONAL REGULATOR MNTR"/>
    <property type="match status" value="1"/>
</dbReference>
<evidence type="ECO:0000256" key="10">
    <source>
        <dbReference type="ARBA" id="ARBA00023211"/>
    </source>
</evidence>
<dbReference type="InterPro" id="IPR022687">
    <property type="entry name" value="HTH_DTXR"/>
</dbReference>
<evidence type="ECO:0000256" key="6">
    <source>
        <dbReference type="ARBA" id="ARBA00023015"/>
    </source>
</evidence>
<organism evidence="13 14">
    <name type="scientific">Mycetocola miduiensis</name>
    <dbReference type="NCBI Taxonomy" id="995034"/>
    <lineage>
        <taxon>Bacteria</taxon>
        <taxon>Bacillati</taxon>
        <taxon>Actinomycetota</taxon>
        <taxon>Actinomycetes</taxon>
        <taxon>Micrococcales</taxon>
        <taxon>Microbacteriaceae</taxon>
        <taxon>Mycetocola</taxon>
    </lineage>
</organism>
<feature type="domain" description="HTH dtxR-type" evidence="12">
    <location>
        <begin position="1"/>
        <end position="66"/>
    </location>
</feature>
<comment type="similarity">
    <text evidence="2">Belongs to the DtxR/MntR family.</text>
</comment>
<dbReference type="SUPFAM" id="SSF46785">
    <property type="entry name" value="Winged helix' DNA-binding domain"/>
    <property type="match status" value="1"/>
</dbReference>
<accession>A0A1I5B2P0</accession>
<evidence type="ECO:0000256" key="2">
    <source>
        <dbReference type="ARBA" id="ARBA00007871"/>
    </source>
</evidence>
<dbReference type="Proteomes" id="UP000198867">
    <property type="component" value="Unassembled WGS sequence"/>
</dbReference>
<protein>
    <recommendedName>
        <fullName evidence="11">Manganese transport regulator</fullName>
    </recommendedName>
</protein>
<dbReference type="InterPro" id="IPR036390">
    <property type="entry name" value="WH_DNA-bd_sf"/>
</dbReference>
<dbReference type="SUPFAM" id="SSF47979">
    <property type="entry name" value="Iron-dependent repressor protein, dimerization domain"/>
    <property type="match status" value="1"/>
</dbReference>
<dbReference type="InterPro" id="IPR036421">
    <property type="entry name" value="Fe_dep_repressor_sf"/>
</dbReference>